<evidence type="ECO:0000313" key="3">
    <source>
        <dbReference type="Proteomes" id="UP001595764"/>
    </source>
</evidence>
<protein>
    <submittedName>
        <fullName evidence="2">Uncharacterized protein</fullName>
    </submittedName>
</protein>
<reference evidence="3" key="1">
    <citation type="journal article" date="2019" name="Int. J. Syst. Evol. Microbiol.">
        <title>The Global Catalogue of Microorganisms (GCM) 10K type strain sequencing project: providing services to taxonomists for standard genome sequencing and annotation.</title>
        <authorList>
            <consortium name="The Broad Institute Genomics Platform"/>
            <consortium name="The Broad Institute Genome Sequencing Center for Infectious Disease"/>
            <person name="Wu L."/>
            <person name="Ma J."/>
        </authorList>
    </citation>
    <scope>NUCLEOTIDE SEQUENCE [LARGE SCALE GENOMIC DNA]</scope>
    <source>
        <strain evidence="3">CGMCC 4.7682</strain>
    </source>
</reference>
<dbReference type="RefSeq" id="WP_377873506.1">
    <property type="nucleotide sequence ID" value="NZ_JBHMAY010000052.1"/>
</dbReference>
<accession>A0ABV7QT22</accession>
<organism evidence="2 3">
    <name type="scientific">Amycolatopsis halotolerans</name>
    <dbReference type="NCBI Taxonomy" id="330083"/>
    <lineage>
        <taxon>Bacteria</taxon>
        <taxon>Bacillati</taxon>
        <taxon>Actinomycetota</taxon>
        <taxon>Actinomycetes</taxon>
        <taxon>Pseudonocardiales</taxon>
        <taxon>Pseudonocardiaceae</taxon>
        <taxon>Amycolatopsis</taxon>
    </lineage>
</organism>
<dbReference type="Proteomes" id="UP001595764">
    <property type="component" value="Unassembled WGS sequence"/>
</dbReference>
<keyword evidence="3" id="KW-1185">Reference proteome</keyword>
<evidence type="ECO:0000256" key="1">
    <source>
        <dbReference type="SAM" id="MobiDB-lite"/>
    </source>
</evidence>
<proteinExistence type="predicted"/>
<gene>
    <name evidence="2" type="ORF">ACFORO_32900</name>
</gene>
<name>A0ABV7QT22_9PSEU</name>
<evidence type="ECO:0000313" key="2">
    <source>
        <dbReference type="EMBL" id="MFC3515012.1"/>
    </source>
</evidence>
<feature type="region of interest" description="Disordered" evidence="1">
    <location>
        <begin position="1"/>
        <end position="28"/>
    </location>
</feature>
<sequence length="53" mass="5878">MTIDGSTVARGDEAGVEPTTEGHRLQPRRVDDGLRISLDLRGRVDLEMIWSKA</sequence>
<dbReference type="EMBL" id="JBHRWI010000043">
    <property type="protein sequence ID" value="MFC3515012.1"/>
    <property type="molecule type" value="Genomic_DNA"/>
</dbReference>
<comment type="caution">
    <text evidence="2">The sequence shown here is derived from an EMBL/GenBank/DDBJ whole genome shotgun (WGS) entry which is preliminary data.</text>
</comment>